<comment type="caution">
    <text evidence="2">The sequence shown here is derived from an EMBL/GenBank/DDBJ whole genome shotgun (WGS) entry which is preliminary data.</text>
</comment>
<evidence type="ECO:0000256" key="1">
    <source>
        <dbReference type="SAM" id="MobiDB-lite"/>
    </source>
</evidence>
<proteinExistence type="predicted"/>
<gene>
    <name evidence="2" type="ORF">C1H46_013322</name>
</gene>
<name>A0A540MQI3_MALBA</name>
<feature type="compositionally biased region" description="Low complexity" evidence="1">
    <location>
        <begin position="1"/>
        <end position="17"/>
    </location>
</feature>
<keyword evidence="3" id="KW-1185">Reference proteome</keyword>
<sequence>MLTNQQAQFQATLQNQQPNLRRTMLEGIRQIRAEPRPSSTERTSSIPTFGSTPSTSSLSSPPAPSLFLQVRLGSAPQLFQAQKILQFHSSAHTYKLKHILLHLRFTYSIPGISPFLS</sequence>
<dbReference type="Proteomes" id="UP000315295">
    <property type="component" value="Unassembled WGS sequence"/>
</dbReference>
<reference evidence="2 3" key="1">
    <citation type="journal article" date="2019" name="G3 (Bethesda)">
        <title>Sequencing of a Wild Apple (Malus baccata) Genome Unravels the Differences Between Cultivated and Wild Apple Species Regarding Disease Resistance and Cold Tolerance.</title>
        <authorList>
            <person name="Chen X."/>
        </authorList>
    </citation>
    <scope>NUCLEOTIDE SEQUENCE [LARGE SCALE GENOMIC DNA]</scope>
    <source>
        <strain evidence="3">cv. Shandingzi</strain>
        <tissue evidence="2">Leaves</tissue>
    </source>
</reference>
<evidence type="ECO:0000313" key="2">
    <source>
        <dbReference type="EMBL" id="TQE01045.1"/>
    </source>
</evidence>
<feature type="region of interest" description="Disordered" evidence="1">
    <location>
        <begin position="1"/>
        <end position="20"/>
    </location>
</feature>
<feature type="region of interest" description="Disordered" evidence="1">
    <location>
        <begin position="29"/>
        <end position="62"/>
    </location>
</feature>
<protein>
    <submittedName>
        <fullName evidence="2">Uncharacterized protein</fullName>
    </submittedName>
</protein>
<accession>A0A540MQI3</accession>
<dbReference type="EMBL" id="VIEB01000203">
    <property type="protein sequence ID" value="TQE01045.1"/>
    <property type="molecule type" value="Genomic_DNA"/>
</dbReference>
<feature type="compositionally biased region" description="Low complexity" evidence="1">
    <location>
        <begin position="43"/>
        <end position="60"/>
    </location>
</feature>
<evidence type="ECO:0000313" key="3">
    <source>
        <dbReference type="Proteomes" id="UP000315295"/>
    </source>
</evidence>
<dbReference type="AlphaFoldDB" id="A0A540MQI3"/>
<organism evidence="2 3">
    <name type="scientific">Malus baccata</name>
    <name type="common">Siberian crab apple</name>
    <name type="synonym">Pyrus baccata</name>
    <dbReference type="NCBI Taxonomy" id="106549"/>
    <lineage>
        <taxon>Eukaryota</taxon>
        <taxon>Viridiplantae</taxon>
        <taxon>Streptophyta</taxon>
        <taxon>Embryophyta</taxon>
        <taxon>Tracheophyta</taxon>
        <taxon>Spermatophyta</taxon>
        <taxon>Magnoliopsida</taxon>
        <taxon>eudicotyledons</taxon>
        <taxon>Gunneridae</taxon>
        <taxon>Pentapetalae</taxon>
        <taxon>rosids</taxon>
        <taxon>fabids</taxon>
        <taxon>Rosales</taxon>
        <taxon>Rosaceae</taxon>
        <taxon>Amygdaloideae</taxon>
        <taxon>Maleae</taxon>
        <taxon>Malus</taxon>
    </lineage>
</organism>